<dbReference type="SUPFAM" id="SSF47923">
    <property type="entry name" value="Ypt/Rab-GAP domain of gyp1p"/>
    <property type="match status" value="2"/>
</dbReference>
<dbReference type="KEGG" id="goe:100906414"/>
<comment type="function">
    <text evidence="6">Acts as a GTPase activating protein for RAB7A. Does not act on RAB4, RAB5 or RAB6.</text>
</comment>
<dbReference type="Proteomes" id="UP000694867">
    <property type="component" value="Unplaced"/>
</dbReference>
<accession>A0AAJ6VY76</accession>
<evidence type="ECO:0000256" key="1">
    <source>
        <dbReference type="ARBA" id="ARBA00004496"/>
    </source>
</evidence>
<evidence type="ECO:0000256" key="9">
    <source>
        <dbReference type="ARBA" id="ARBA00082539"/>
    </source>
</evidence>
<gene>
    <name evidence="12" type="primary">LOC100906414</name>
</gene>
<dbReference type="Gene3D" id="1.10.472.80">
    <property type="entry name" value="Ypt/Rab-GAP domain of gyp1p, domain 3"/>
    <property type="match status" value="1"/>
</dbReference>
<dbReference type="PROSITE" id="PS50086">
    <property type="entry name" value="TBC_RABGAP"/>
    <property type="match status" value="1"/>
</dbReference>
<dbReference type="FunFam" id="1.10.8.270:FF:000005">
    <property type="entry name" value="TBC1 domain family member 15"/>
    <property type="match status" value="1"/>
</dbReference>
<dbReference type="AlphaFoldDB" id="A0AAJ6VY76"/>
<organism evidence="11 12">
    <name type="scientific">Galendromus occidentalis</name>
    <name type="common">western predatory mite</name>
    <dbReference type="NCBI Taxonomy" id="34638"/>
    <lineage>
        <taxon>Eukaryota</taxon>
        <taxon>Metazoa</taxon>
        <taxon>Ecdysozoa</taxon>
        <taxon>Arthropoda</taxon>
        <taxon>Chelicerata</taxon>
        <taxon>Arachnida</taxon>
        <taxon>Acari</taxon>
        <taxon>Parasitiformes</taxon>
        <taxon>Mesostigmata</taxon>
        <taxon>Gamasina</taxon>
        <taxon>Phytoseioidea</taxon>
        <taxon>Phytoseiidae</taxon>
        <taxon>Typhlodrominae</taxon>
        <taxon>Galendromus</taxon>
    </lineage>
</organism>
<dbReference type="FunFam" id="1.10.472.80:FF:000005">
    <property type="entry name" value="TBC1 domain family member 15"/>
    <property type="match status" value="1"/>
</dbReference>
<comment type="subunit">
    <text evidence="7">Interacts with non-phosphorylated form of RAB8A; phosphorylation of RAB8A at 'Thr-72' disrupts this interaction. Interacts with ARMC12.</text>
</comment>
<evidence type="ECO:0000256" key="6">
    <source>
        <dbReference type="ARBA" id="ARBA00055283"/>
    </source>
</evidence>
<dbReference type="InterPro" id="IPR000195">
    <property type="entry name" value="Rab-GAP-TBC_dom"/>
</dbReference>
<protein>
    <recommendedName>
        <fullName evidence="8">TBC1 domain family member 15</fullName>
    </recommendedName>
    <alternativeName>
        <fullName evidence="9">GTPase-activating protein RAB7</fullName>
    </alternativeName>
</protein>
<dbReference type="GO" id="GO:0005096">
    <property type="term" value="F:GTPase activator activity"/>
    <property type="evidence" value="ECO:0007669"/>
    <property type="project" value="UniProtKB-KW"/>
</dbReference>
<evidence type="ECO:0000313" key="12">
    <source>
        <dbReference type="RefSeq" id="XP_003744067.2"/>
    </source>
</evidence>
<keyword evidence="3" id="KW-0963">Cytoplasm</keyword>
<comment type="subcellular location">
    <subcellularLocation>
        <location evidence="1">Cytoplasm</location>
    </subcellularLocation>
</comment>
<keyword evidence="4" id="KW-0597">Phosphoprotein</keyword>
<evidence type="ECO:0000259" key="10">
    <source>
        <dbReference type="PROSITE" id="PS50086"/>
    </source>
</evidence>
<evidence type="ECO:0000256" key="7">
    <source>
        <dbReference type="ARBA" id="ARBA00065268"/>
    </source>
</evidence>
<reference evidence="12" key="1">
    <citation type="submission" date="2025-08" db="UniProtKB">
        <authorList>
            <consortium name="RefSeq"/>
        </authorList>
    </citation>
    <scope>IDENTIFICATION</scope>
</reference>
<dbReference type="CTD" id="33184"/>
<dbReference type="Pfam" id="PF12068">
    <property type="entry name" value="PH_RBD"/>
    <property type="match status" value="1"/>
</dbReference>
<evidence type="ECO:0000256" key="2">
    <source>
        <dbReference type="ARBA" id="ARBA00022468"/>
    </source>
</evidence>
<keyword evidence="11" id="KW-1185">Reference proteome</keyword>
<dbReference type="PANTHER" id="PTHR22957">
    <property type="entry name" value="TBC1 DOMAIN FAMILY MEMBER GTPASE-ACTIVATING PROTEIN"/>
    <property type="match status" value="1"/>
</dbReference>
<feature type="domain" description="Rab-GAP TBC" evidence="10">
    <location>
        <begin position="285"/>
        <end position="504"/>
    </location>
</feature>
<keyword evidence="5" id="KW-0007">Acetylation</keyword>
<name>A0AAJ6VY76_9ACAR</name>
<dbReference type="PANTHER" id="PTHR22957:SF645">
    <property type="entry name" value="LD27216P"/>
    <property type="match status" value="1"/>
</dbReference>
<keyword evidence="2" id="KW-0343">GTPase activation</keyword>
<dbReference type="InterPro" id="IPR035969">
    <property type="entry name" value="Rab-GAP_TBC_sf"/>
</dbReference>
<dbReference type="GO" id="GO:0005737">
    <property type="term" value="C:cytoplasm"/>
    <property type="evidence" value="ECO:0007669"/>
    <property type="project" value="UniProtKB-SubCell"/>
</dbReference>
<dbReference type="InterPro" id="IPR021935">
    <property type="entry name" value="SGSM1/2_RBD"/>
</dbReference>
<proteinExistence type="predicted"/>
<evidence type="ECO:0000256" key="5">
    <source>
        <dbReference type="ARBA" id="ARBA00022990"/>
    </source>
</evidence>
<dbReference type="RefSeq" id="XP_003744067.2">
    <property type="nucleotide sequence ID" value="XM_003744019.2"/>
</dbReference>
<dbReference type="SMART" id="SM00164">
    <property type="entry name" value="TBC"/>
    <property type="match status" value="1"/>
</dbReference>
<dbReference type="Pfam" id="PF00566">
    <property type="entry name" value="RabGAP-TBC"/>
    <property type="match status" value="1"/>
</dbReference>
<evidence type="ECO:0000313" key="11">
    <source>
        <dbReference type="Proteomes" id="UP000694867"/>
    </source>
</evidence>
<dbReference type="Gene3D" id="1.10.8.270">
    <property type="entry name" value="putative rabgap domain of human tbc1 domain family member 14 like domains"/>
    <property type="match status" value="1"/>
</dbReference>
<dbReference type="GeneID" id="100906414"/>
<evidence type="ECO:0000256" key="8">
    <source>
        <dbReference type="ARBA" id="ARBA00067480"/>
    </source>
</evidence>
<evidence type="ECO:0000256" key="3">
    <source>
        <dbReference type="ARBA" id="ARBA00022490"/>
    </source>
</evidence>
<sequence>MATAGSIDIPDGELIFDQRNVRTMRDGPHRSTVCSGVLQLRLTPIGYVVCWRPQEETPASFNGEMSSGDAVQIQPRRAHTFWFELNELKSYHCASRKDHYEITFMLCDGTRHPTLMFDFGKQTSFLQLVESKVRTRVSPKDKKLHLVVHDDPEALQKSFTSLELFQNEDQTLVSRLVREPLPTFADGLARFTNLFTQNHPQRSRQISDGMLDLNPASFGEFEDVFTINVDQEPGFDFVEQAAELPQRMPVTRSLPLGLDEWLSYFDVEGRITDPHNLRARIFRGGCAPEIRPEAWKFLLGVYDYSKTAKEREQDHSRLTADYYRMKLQWKSFSTDQERRFTAYLARKSLVEKDVNRTDRSLDIFAGDGNEHLSMLNDVLMTYIMYDFDLGYVQGMSDLLSPILSVMQNEPDSFWCFAKFVSKIRCNFVDHDRNEEKDQRQLGIKRQLVELHQLLSVAMPSFTQYLDDHDSGNLYFCFRWLLIWFKREFAFEDTKRLWEVLWTGLPCQNFHLLFCVAILEEEKIRITENNFGLTEILKHINDMCYKIALEDNLIRAEQLYFQLLEVPKVATILGLESLAEVAV</sequence>
<dbReference type="Gene3D" id="2.30.29.230">
    <property type="match status" value="1"/>
</dbReference>
<evidence type="ECO:0000256" key="4">
    <source>
        <dbReference type="ARBA" id="ARBA00022553"/>
    </source>
</evidence>